<reference evidence="3" key="1">
    <citation type="submission" date="2021-07" db="EMBL/GenBank/DDBJ databases">
        <title>Complete genome sequencing of a Clostridium isolate.</title>
        <authorList>
            <person name="Ueki A."/>
            <person name="Tonouchi A."/>
        </authorList>
    </citation>
    <scope>NUCLEOTIDE SEQUENCE [LARGE SCALE GENOMIC DNA]</scope>
    <source>
        <strain evidence="3">C5S11</strain>
    </source>
</reference>
<dbReference type="InterPro" id="IPR012547">
    <property type="entry name" value="PDDEXK_9"/>
</dbReference>
<evidence type="ECO:0000313" key="2">
    <source>
        <dbReference type="EMBL" id="BCZ46285.1"/>
    </source>
</evidence>
<proteinExistence type="predicted"/>
<dbReference type="InterPro" id="IPR018631">
    <property type="entry name" value="AAA-ATPase-like_dom"/>
</dbReference>
<dbReference type="PANTHER" id="PTHR34825:SF1">
    <property type="entry name" value="AAA-ATPASE-LIKE DOMAIN-CONTAINING PROTEIN"/>
    <property type="match status" value="1"/>
</dbReference>
<dbReference type="Pfam" id="PF09820">
    <property type="entry name" value="AAA-ATPase_like"/>
    <property type="match status" value="1"/>
</dbReference>
<accession>A0ABM7T2Z7</accession>
<sequence>MPKKISVGISNFKELIENNYYLIDKSLLIKEFLNDGAKIILTPRPRRFGKTLNLSMLKYFFDINTKEESKCLFKGLNIEKEEEFKYQGEFPVIFVTFKDIKYSSYSEFKNGMRILMSELYSNYSSIMESNKLSDVDRKFFDDIWNEKASDEHITKAISKLMYFLYKYYNKNVILLIDEYDVPIQEGYMCGYYDEMISFMRNILSSALKDNDYIKKAMLTGILRVAKESIFSGMNNLEVYTLLNENFSDKFGFTQKEIDQLALDFNAVDQIEKIKQWYDGYVFGGITIYNPWSVLSYLKNKNEGLKPYWINSSSNVLVKTLLSQGDEEVKSELQDLIKGKVIRKTIDDNIVMKEIDNSPQNVWSFLLMTGYLKWNKKELIEGKYVCDLKVPNKEVSIYYTDMILKWFEDSMSMRKYNIMLNALVTGDIELFEGLFKEFVINNISYFDVSGKEPERVYHAFVLGMLISLEGQYEVKSNKESGYGRYDVMIIPKDNSKLGIIMEFKKIDDFMKDTIDEAAIKALKEIEDRKYEAELIKDGIKKILKLAIVFKGKEVCVFR</sequence>
<evidence type="ECO:0000313" key="3">
    <source>
        <dbReference type="Proteomes" id="UP000824633"/>
    </source>
</evidence>
<protein>
    <recommendedName>
        <fullName evidence="1">AAA-ATPase-like domain-containing protein</fullName>
    </recommendedName>
</protein>
<dbReference type="RefSeq" id="WP_224037786.1">
    <property type="nucleotide sequence ID" value="NZ_AP024849.1"/>
</dbReference>
<organism evidence="2 3">
    <name type="scientific">Clostridium gelidum</name>
    <dbReference type="NCBI Taxonomy" id="704125"/>
    <lineage>
        <taxon>Bacteria</taxon>
        <taxon>Bacillati</taxon>
        <taxon>Bacillota</taxon>
        <taxon>Clostridia</taxon>
        <taxon>Eubacteriales</taxon>
        <taxon>Clostridiaceae</taxon>
        <taxon>Clostridium</taxon>
    </lineage>
</organism>
<feature type="domain" description="AAA-ATPase-like" evidence="1">
    <location>
        <begin position="7"/>
        <end position="230"/>
    </location>
</feature>
<name>A0ABM7T2Z7_9CLOT</name>
<dbReference type="Pfam" id="PF08011">
    <property type="entry name" value="PDDEXK_9"/>
    <property type="match status" value="1"/>
</dbReference>
<dbReference type="EMBL" id="AP024849">
    <property type="protein sequence ID" value="BCZ46285.1"/>
    <property type="molecule type" value="Genomic_DNA"/>
</dbReference>
<dbReference type="PANTHER" id="PTHR34825">
    <property type="entry name" value="CONSERVED PROTEIN, WITH A WEAK D-GALACTARATE DEHYDRATASE/ALTRONATE HYDROLASE DOMAIN"/>
    <property type="match status" value="1"/>
</dbReference>
<dbReference type="Proteomes" id="UP000824633">
    <property type="component" value="Chromosome"/>
</dbReference>
<gene>
    <name evidence="2" type="ORF">psyc5s11_23520</name>
</gene>
<keyword evidence="3" id="KW-1185">Reference proteome</keyword>
<evidence type="ECO:0000259" key="1">
    <source>
        <dbReference type="Pfam" id="PF09820"/>
    </source>
</evidence>